<dbReference type="InterPro" id="IPR012827">
    <property type="entry name" value="Hemerythrin_metal-bd"/>
</dbReference>
<keyword evidence="8 10" id="KW-0807">Transducer</keyword>
<dbReference type="InterPro" id="IPR004090">
    <property type="entry name" value="Chemotax_Me-accpt_rcpt"/>
</dbReference>
<keyword evidence="5 11" id="KW-1133">Transmembrane helix</keyword>
<dbReference type="GO" id="GO:0046872">
    <property type="term" value="F:metal ion binding"/>
    <property type="evidence" value="ECO:0007669"/>
    <property type="project" value="UniProtKB-KW"/>
</dbReference>
<evidence type="ECO:0000256" key="8">
    <source>
        <dbReference type="ARBA" id="ARBA00023224"/>
    </source>
</evidence>
<evidence type="ECO:0000256" key="4">
    <source>
        <dbReference type="ARBA" id="ARBA00022723"/>
    </source>
</evidence>
<evidence type="ECO:0000256" key="5">
    <source>
        <dbReference type="ARBA" id="ARBA00022989"/>
    </source>
</evidence>
<dbReference type="InterPro" id="IPR029095">
    <property type="entry name" value="NarX-like_N"/>
</dbReference>
<dbReference type="InterPro" id="IPR016131">
    <property type="entry name" value="Haemerythrin_Fe_BS"/>
</dbReference>
<evidence type="ECO:0000256" key="2">
    <source>
        <dbReference type="ARBA" id="ARBA00010587"/>
    </source>
</evidence>
<organism evidence="13">
    <name type="scientific">Magnetococcus massalia (strain MO-1)</name>
    <dbReference type="NCBI Taxonomy" id="451514"/>
    <lineage>
        <taxon>Bacteria</taxon>
        <taxon>Pseudomonadati</taxon>
        <taxon>Pseudomonadota</taxon>
        <taxon>Magnetococcia</taxon>
        <taxon>Magnetococcales</taxon>
        <taxon>Magnetococcaceae</taxon>
        <taxon>Magnetococcus</taxon>
    </lineage>
</organism>
<comment type="similarity">
    <text evidence="9">Belongs to the methyl-accepting chemotaxis (MCP) protein family.</text>
</comment>
<dbReference type="SUPFAM" id="SSF47188">
    <property type="entry name" value="Hemerythrin-like"/>
    <property type="match status" value="1"/>
</dbReference>
<dbReference type="Gene3D" id="6.10.340.10">
    <property type="match status" value="1"/>
</dbReference>
<dbReference type="Pfam" id="PF13675">
    <property type="entry name" value="PilJ"/>
    <property type="match status" value="1"/>
</dbReference>
<evidence type="ECO:0000256" key="11">
    <source>
        <dbReference type="SAM" id="Phobius"/>
    </source>
</evidence>
<dbReference type="Gene3D" id="1.10.287.950">
    <property type="entry name" value="Methyl-accepting chemotaxis protein"/>
    <property type="match status" value="1"/>
</dbReference>
<evidence type="ECO:0000256" key="9">
    <source>
        <dbReference type="ARBA" id="ARBA00029447"/>
    </source>
</evidence>
<name>A0A1S7LF63_MAGMO</name>
<dbReference type="GO" id="GO:0004888">
    <property type="term" value="F:transmembrane signaling receptor activity"/>
    <property type="evidence" value="ECO:0007669"/>
    <property type="project" value="InterPro"/>
</dbReference>
<evidence type="ECO:0000256" key="3">
    <source>
        <dbReference type="ARBA" id="ARBA00022692"/>
    </source>
</evidence>
<keyword evidence="3 11" id="KW-0812">Transmembrane</keyword>
<proteinExistence type="inferred from homology"/>
<dbReference type="Gene3D" id="1.20.120.30">
    <property type="entry name" value="Aspartate receptor, ligand-binding domain"/>
    <property type="match status" value="1"/>
</dbReference>
<sequence>MKRISRIGKVGSQLSLKASFRILTLLLMMLVALGSYGTIQIMELESSDAATINMAGRQRMLSQKAAKELLLIISFAKGSQERAKHEADLKRTMRLFDVTLKALMTGGRTATVLDPDSDKKAQMINPSKAMLKQLKVVDGVWGKYQVTIDKLLKLEPQAERVALLSQLRNESITLLKNMHKGVGIVASESKARIDAVVSNLIISSVISIFIGGLILLFTLWRQITLNQQVRKISHHLDLLATGDLSNRMHSDLAGEFRIFVERLNTMTTQLVWILRTMGVQSQTIKGVVSELVPLRDSLKDDALSNHRLAREVALENDSLDAEINSLNDFIYKAKESISNVAESAEQLAGSVVHIAQSAETASVNVNTMASAAEEMNSNITQVNSNLGSVSQSVGNVTTAVEALNDSLTNIEQSCRSADEMSAAAGQHTEETLEVMHSLGGAAREIDKVIKMINNIAEQTNMLALNAAIEAAGAGEAGKGFAVVANEVKELAGQTAEATKMIQAQVSEIQNRTEIAVEATQGVTDIVGQLAETNRSITDAVDSQGDAVADIARSMEEVSMATGDVTRNAEELASASQEVAKSAIEAANETQNIAMGANDLSDHAQRVNTQMGEAADSSDALRDSSAEILTSSVEVQKKMMETMQRLNYLNGSIEYSGFLADVIVETSVALDSAERGFELGEKLFNLESIKGAHLRWLGLIEDVLHGRTHMSADEVPSARDCELGKWYYGVGQELFEGLNTYVELGNYHVKVHELAKEAISLVVAGEREAAEQVMHKFNDTRQRLFKKLDLLYLSCGAAGCGEEEEFFPWNDVLATGVKELDDDHKVLVQMVNDLHEEIVTGRGGSQVQGILDAMVDYTVKHFAREEAFMRDINYPGYQAHLPEHVKFTDKVSEVVQAVKSGEASVDHDLSAFLRDWLINHIMKTDQQYVTFLNKGKKRA</sequence>
<reference evidence="13" key="1">
    <citation type="submission" date="2015-04" db="EMBL/GenBank/DDBJ databases">
        <authorList>
            <person name="Syromyatnikov M.Y."/>
            <person name="Popov V.N."/>
        </authorList>
    </citation>
    <scope>NUCLEOTIDE SEQUENCE</scope>
    <source>
        <strain evidence="13">MO-1</strain>
    </source>
</reference>
<dbReference type="InterPro" id="IPR004089">
    <property type="entry name" value="MCPsignal_dom"/>
</dbReference>
<comment type="subcellular location">
    <subcellularLocation>
        <location evidence="1">Membrane</location>
        <topology evidence="1">Multi-pass membrane protein</topology>
    </subcellularLocation>
</comment>
<keyword evidence="6" id="KW-0408">Iron</keyword>
<dbReference type="SMART" id="SM00283">
    <property type="entry name" value="MA"/>
    <property type="match status" value="1"/>
</dbReference>
<evidence type="ECO:0000256" key="6">
    <source>
        <dbReference type="ARBA" id="ARBA00023004"/>
    </source>
</evidence>
<dbReference type="PRINTS" id="PR00260">
    <property type="entry name" value="CHEMTRNSDUCR"/>
</dbReference>
<dbReference type="Pfam" id="PF01814">
    <property type="entry name" value="Hemerythrin"/>
    <property type="match status" value="1"/>
</dbReference>
<dbReference type="InterPro" id="IPR025991">
    <property type="entry name" value="Chemoreceptor_zinc-bind_dom"/>
</dbReference>
<accession>A0A1S7LF63</accession>
<dbReference type="PANTHER" id="PTHR32089:SF112">
    <property type="entry name" value="LYSOZYME-LIKE PROTEIN-RELATED"/>
    <property type="match status" value="1"/>
</dbReference>
<dbReference type="CDD" id="cd12107">
    <property type="entry name" value="Hemerythrin"/>
    <property type="match status" value="1"/>
</dbReference>
<dbReference type="Pfam" id="PF13682">
    <property type="entry name" value="CZB"/>
    <property type="match status" value="1"/>
</dbReference>
<dbReference type="EMBL" id="LO017727">
    <property type="protein sequence ID" value="CRH04689.1"/>
    <property type="molecule type" value="Genomic_DNA"/>
</dbReference>
<dbReference type="PANTHER" id="PTHR32089">
    <property type="entry name" value="METHYL-ACCEPTING CHEMOTAXIS PROTEIN MCPB"/>
    <property type="match status" value="1"/>
</dbReference>
<dbReference type="SUPFAM" id="SSF58104">
    <property type="entry name" value="Methyl-accepting chemotaxis protein (MCP) signaling domain"/>
    <property type="match status" value="1"/>
</dbReference>
<evidence type="ECO:0000256" key="7">
    <source>
        <dbReference type="ARBA" id="ARBA00023136"/>
    </source>
</evidence>
<evidence type="ECO:0000259" key="12">
    <source>
        <dbReference type="PROSITE" id="PS50111"/>
    </source>
</evidence>
<dbReference type="PROSITE" id="PS00550">
    <property type="entry name" value="HEMERYTHRINS"/>
    <property type="match status" value="1"/>
</dbReference>
<dbReference type="InterPro" id="IPR035938">
    <property type="entry name" value="Hemerythrin-like_sf"/>
</dbReference>
<evidence type="ECO:0000256" key="10">
    <source>
        <dbReference type="PROSITE-ProRule" id="PRU00284"/>
    </source>
</evidence>
<dbReference type="Gene3D" id="1.20.120.50">
    <property type="entry name" value="Hemerythrin-like"/>
    <property type="match status" value="1"/>
</dbReference>
<dbReference type="GO" id="GO:0007165">
    <property type="term" value="P:signal transduction"/>
    <property type="evidence" value="ECO:0007669"/>
    <property type="project" value="UniProtKB-KW"/>
</dbReference>
<dbReference type="NCBIfam" id="TIGR02481">
    <property type="entry name" value="hemeryth_dom"/>
    <property type="match status" value="1"/>
</dbReference>
<dbReference type="GO" id="GO:0016020">
    <property type="term" value="C:membrane"/>
    <property type="evidence" value="ECO:0007669"/>
    <property type="project" value="UniProtKB-SubCell"/>
</dbReference>
<feature type="transmembrane region" description="Helical" evidence="11">
    <location>
        <begin position="200"/>
        <end position="220"/>
    </location>
</feature>
<dbReference type="AlphaFoldDB" id="A0A1S7LF63"/>
<comment type="similarity">
    <text evidence="2">Belongs to the hemerythrin family.</text>
</comment>
<gene>
    <name evidence="13" type="ORF">MAGMO_0479</name>
</gene>
<keyword evidence="7 11" id="KW-0472">Membrane</keyword>
<evidence type="ECO:0000256" key="1">
    <source>
        <dbReference type="ARBA" id="ARBA00004141"/>
    </source>
</evidence>
<dbReference type="NCBIfam" id="NF033749">
    <property type="entry name" value="bact_hemeryth"/>
    <property type="match status" value="1"/>
</dbReference>
<keyword evidence="4" id="KW-0479">Metal-binding</keyword>
<dbReference type="Pfam" id="PF00015">
    <property type="entry name" value="MCPsignal"/>
    <property type="match status" value="1"/>
</dbReference>
<dbReference type="InterPro" id="IPR012312">
    <property type="entry name" value="Hemerythrin-like"/>
</dbReference>
<evidence type="ECO:0000313" key="13">
    <source>
        <dbReference type="EMBL" id="CRH04689.1"/>
    </source>
</evidence>
<protein>
    <submittedName>
        <fullName evidence="13">Putative Methyl-accepting chemotaxis protein</fullName>
    </submittedName>
</protein>
<dbReference type="GO" id="GO:0006935">
    <property type="term" value="P:chemotaxis"/>
    <property type="evidence" value="ECO:0007669"/>
    <property type="project" value="InterPro"/>
</dbReference>
<feature type="domain" description="Methyl-accepting transducer" evidence="12">
    <location>
        <begin position="336"/>
        <end position="579"/>
    </location>
</feature>
<dbReference type="PROSITE" id="PS50111">
    <property type="entry name" value="CHEMOTAXIS_TRANSDUC_2"/>
    <property type="match status" value="1"/>
</dbReference>